<dbReference type="SUPFAM" id="SSF55347">
    <property type="entry name" value="Glyceraldehyde-3-phosphate dehydrogenase-like, C-terminal domain"/>
    <property type="match status" value="1"/>
</dbReference>
<organism evidence="8 9">
    <name type="scientific">Sporolactobacillus mangiferae</name>
    <dbReference type="NCBI Taxonomy" id="2940498"/>
    <lineage>
        <taxon>Bacteria</taxon>
        <taxon>Bacillati</taxon>
        <taxon>Bacillota</taxon>
        <taxon>Bacilli</taxon>
        <taxon>Bacillales</taxon>
        <taxon>Sporolactobacillaceae</taxon>
        <taxon>Sporolactobacillus</taxon>
    </lineage>
</organism>
<name>A0ABT0MCK9_9BACL</name>
<dbReference type="InterPro" id="IPR000706">
    <property type="entry name" value="AGPR_type-1"/>
</dbReference>
<gene>
    <name evidence="5 8" type="primary">argC</name>
    <name evidence="8" type="ORF">M3N64_10195</name>
</gene>
<dbReference type="Pfam" id="PF01118">
    <property type="entry name" value="Semialdhyde_dh"/>
    <property type="match status" value="1"/>
</dbReference>
<evidence type="ECO:0000256" key="1">
    <source>
        <dbReference type="ARBA" id="ARBA00022571"/>
    </source>
</evidence>
<feature type="domain" description="Semialdehyde dehydrogenase NAD-binding" evidence="7">
    <location>
        <begin position="2"/>
        <end position="141"/>
    </location>
</feature>
<dbReference type="GO" id="GO:0003942">
    <property type="term" value="F:N-acetyl-gamma-glutamyl-phosphate reductase activity"/>
    <property type="evidence" value="ECO:0007669"/>
    <property type="project" value="UniProtKB-EC"/>
</dbReference>
<comment type="subcellular location">
    <subcellularLocation>
        <location evidence="5">Cytoplasm</location>
    </subcellularLocation>
</comment>
<dbReference type="PANTHER" id="PTHR32338">
    <property type="entry name" value="N-ACETYL-GAMMA-GLUTAMYL-PHOSPHATE REDUCTASE, CHLOROPLASTIC-RELATED-RELATED"/>
    <property type="match status" value="1"/>
</dbReference>
<comment type="pathway">
    <text evidence="5">Amino-acid biosynthesis; L-arginine biosynthesis; N(2)-acetyl-L-ornithine from L-glutamate: step 3/4.</text>
</comment>
<dbReference type="InterPro" id="IPR000534">
    <property type="entry name" value="Semialdehyde_DH_NAD-bd"/>
</dbReference>
<comment type="similarity">
    <text evidence="5">Belongs to the NAGSA dehydrogenase family. Type 1 subfamily.</text>
</comment>
<dbReference type="InterPro" id="IPR023013">
    <property type="entry name" value="AGPR_AS"/>
</dbReference>
<sequence length="345" mass="37429">MKAGVVGANGYSGAELVRLLLNHPQVQLEMLIAHSAAGTEIQSIYPHLGGAISQTLETFDADELAARTDVVFFATPAGVSRNLLLECLKRGLICIDLSGDFRLKNPNDYAEWYQKEPADETLLHDAVYGLAEINKKQIENASFIANPGCYPTAALLGLAPVLKSGIIDLQSIIIDGKSGVSGSGKKAIIGNLFSEINESVRAYKLGTHQHTPEIEQTIAAISGELTAVTFTAHLIPMTRGLMCTIYAQLRQGFSTRELLAHYETFYARSPFVRIRPMGTWPATKEVLGSNFCDIGLNVDGRTRRLTIVSVIDNVVKGAAGQAIQNLNLIKGWDEQTGLVFTPIYP</sequence>
<dbReference type="PANTHER" id="PTHR32338:SF10">
    <property type="entry name" value="N-ACETYL-GAMMA-GLUTAMYL-PHOSPHATE REDUCTASE, CHLOROPLASTIC-RELATED"/>
    <property type="match status" value="1"/>
</dbReference>
<keyword evidence="4 5" id="KW-0560">Oxidoreductase</keyword>
<dbReference type="SMART" id="SM00859">
    <property type="entry name" value="Semialdhyde_dh"/>
    <property type="match status" value="1"/>
</dbReference>
<evidence type="ECO:0000313" key="8">
    <source>
        <dbReference type="EMBL" id="MCL1632308.1"/>
    </source>
</evidence>
<keyword evidence="9" id="KW-1185">Reference proteome</keyword>
<dbReference type="HAMAP" id="MF_00150">
    <property type="entry name" value="ArgC_type1"/>
    <property type="match status" value="1"/>
</dbReference>
<evidence type="ECO:0000256" key="4">
    <source>
        <dbReference type="ARBA" id="ARBA00023002"/>
    </source>
</evidence>
<reference evidence="8 9" key="1">
    <citation type="submission" date="2022-05" db="EMBL/GenBank/DDBJ databases">
        <title>Sporolactobacillus sp nov CPB3-1, isolated from tree bark (Mangifera indica L.).</title>
        <authorList>
            <person name="Phuengjayaem S."/>
            <person name="Tanasupawat S."/>
        </authorList>
    </citation>
    <scope>NUCLEOTIDE SEQUENCE [LARGE SCALE GENOMIC DNA]</scope>
    <source>
        <strain evidence="8 9">CPB3-1</strain>
    </source>
</reference>
<evidence type="ECO:0000259" key="7">
    <source>
        <dbReference type="SMART" id="SM00859"/>
    </source>
</evidence>
<evidence type="ECO:0000256" key="5">
    <source>
        <dbReference type="HAMAP-Rule" id="MF_00150"/>
    </source>
</evidence>
<evidence type="ECO:0000256" key="6">
    <source>
        <dbReference type="PROSITE-ProRule" id="PRU10010"/>
    </source>
</evidence>
<dbReference type="InterPro" id="IPR036291">
    <property type="entry name" value="NAD(P)-bd_dom_sf"/>
</dbReference>
<dbReference type="Pfam" id="PF22698">
    <property type="entry name" value="Semialdhyde_dhC_1"/>
    <property type="match status" value="1"/>
</dbReference>
<comment type="caution">
    <text evidence="8">The sequence shown here is derived from an EMBL/GenBank/DDBJ whole genome shotgun (WGS) entry which is preliminary data.</text>
</comment>
<evidence type="ECO:0000313" key="9">
    <source>
        <dbReference type="Proteomes" id="UP001203004"/>
    </source>
</evidence>
<keyword evidence="2 5" id="KW-0028">Amino-acid biosynthesis</keyword>
<dbReference type="InterPro" id="IPR058924">
    <property type="entry name" value="AGPR_dimerisation_dom"/>
</dbReference>
<keyword evidence="3 5" id="KW-0521">NADP</keyword>
<dbReference type="Gene3D" id="3.40.50.720">
    <property type="entry name" value="NAD(P)-binding Rossmann-like Domain"/>
    <property type="match status" value="1"/>
</dbReference>
<dbReference type="NCBIfam" id="TIGR01850">
    <property type="entry name" value="argC"/>
    <property type="match status" value="1"/>
</dbReference>
<dbReference type="EMBL" id="JAMAST010000013">
    <property type="protein sequence ID" value="MCL1632308.1"/>
    <property type="molecule type" value="Genomic_DNA"/>
</dbReference>
<dbReference type="SUPFAM" id="SSF51735">
    <property type="entry name" value="NAD(P)-binding Rossmann-fold domains"/>
    <property type="match status" value="1"/>
</dbReference>
<dbReference type="EC" id="1.2.1.38" evidence="5"/>
<accession>A0ABT0MCK9</accession>
<feature type="active site" evidence="5 6">
    <location>
        <position position="149"/>
    </location>
</feature>
<proteinExistence type="inferred from homology"/>
<dbReference type="Proteomes" id="UP001203004">
    <property type="component" value="Unassembled WGS sequence"/>
</dbReference>
<keyword evidence="1 5" id="KW-0055">Arginine biosynthesis</keyword>
<protein>
    <recommendedName>
        <fullName evidence="5">N-acetyl-gamma-glutamyl-phosphate reductase</fullName>
        <shortName evidence="5">AGPR</shortName>
        <ecNumber evidence="5">1.2.1.38</ecNumber>
    </recommendedName>
    <alternativeName>
        <fullName evidence="5">N-acetyl-glutamate semialdehyde dehydrogenase</fullName>
        <shortName evidence="5">NAGSA dehydrogenase</shortName>
    </alternativeName>
</protein>
<dbReference type="Gene3D" id="3.30.360.10">
    <property type="entry name" value="Dihydrodipicolinate Reductase, domain 2"/>
    <property type="match status" value="1"/>
</dbReference>
<keyword evidence="5" id="KW-0963">Cytoplasm</keyword>
<dbReference type="InterPro" id="IPR050085">
    <property type="entry name" value="AGPR"/>
</dbReference>
<dbReference type="CDD" id="cd17895">
    <property type="entry name" value="AGPR_1_N"/>
    <property type="match status" value="1"/>
</dbReference>
<comment type="function">
    <text evidence="5">Catalyzes the NADPH-dependent reduction of N-acetyl-5-glutamyl phosphate to yield N-acetyl-L-glutamate 5-semialdehyde.</text>
</comment>
<evidence type="ECO:0000256" key="2">
    <source>
        <dbReference type="ARBA" id="ARBA00022605"/>
    </source>
</evidence>
<dbReference type="CDD" id="cd23934">
    <property type="entry name" value="AGPR_1_C"/>
    <property type="match status" value="1"/>
</dbReference>
<dbReference type="RefSeq" id="WP_249101920.1">
    <property type="nucleotide sequence ID" value="NZ_JAMAST010000013.1"/>
</dbReference>
<evidence type="ECO:0000256" key="3">
    <source>
        <dbReference type="ARBA" id="ARBA00022857"/>
    </source>
</evidence>
<comment type="catalytic activity">
    <reaction evidence="5">
        <text>N-acetyl-L-glutamate 5-semialdehyde + phosphate + NADP(+) = N-acetyl-L-glutamyl 5-phosphate + NADPH + H(+)</text>
        <dbReference type="Rhea" id="RHEA:21588"/>
        <dbReference type="ChEBI" id="CHEBI:15378"/>
        <dbReference type="ChEBI" id="CHEBI:29123"/>
        <dbReference type="ChEBI" id="CHEBI:43474"/>
        <dbReference type="ChEBI" id="CHEBI:57783"/>
        <dbReference type="ChEBI" id="CHEBI:57936"/>
        <dbReference type="ChEBI" id="CHEBI:58349"/>
        <dbReference type="EC" id="1.2.1.38"/>
    </reaction>
</comment>
<dbReference type="PROSITE" id="PS01224">
    <property type="entry name" value="ARGC"/>
    <property type="match status" value="1"/>
</dbReference>